<dbReference type="Proteomes" id="UP000478052">
    <property type="component" value="Unassembled WGS sequence"/>
</dbReference>
<evidence type="ECO:0000256" key="5">
    <source>
        <dbReference type="ARBA" id="ARBA00023242"/>
    </source>
</evidence>
<proteinExistence type="predicted"/>
<evidence type="ECO:0000256" key="2">
    <source>
        <dbReference type="ARBA" id="ARBA00022723"/>
    </source>
</evidence>
<comment type="caution">
    <text evidence="7">The sequence shown here is derived from an EMBL/GenBank/DDBJ whole genome shotgun (WGS) entry which is preliminary data.</text>
</comment>
<dbReference type="GO" id="GO:0046983">
    <property type="term" value="F:protein dimerization activity"/>
    <property type="evidence" value="ECO:0007669"/>
    <property type="project" value="InterPro"/>
</dbReference>
<dbReference type="EMBL" id="VUJU01009848">
    <property type="protein sequence ID" value="KAF0717241.1"/>
    <property type="molecule type" value="Genomic_DNA"/>
</dbReference>
<keyword evidence="3" id="KW-0863">Zinc-finger</keyword>
<dbReference type="SUPFAM" id="SSF53098">
    <property type="entry name" value="Ribonuclease H-like"/>
    <property type="match status" value="1"/>
</dbReference>
<dbReference type="Pfam" id="PF05699">
    <property type="entry name" value="Dimer_Tnp_hAT"/>
    <property type="match status" value="1"/>
</dbReference>
<dbReference type="OrthoDB" id="6629021at2759"/>
<evidence type="ECO:0000313" key="8">
    <source>
        <dbReference type="Proteomes" id="UP000478052"/>
    </source>
</evidence>
<dbReference type="GO" id="GO:0008270">
    <property type="term" value="F:zinc ion binding"/>
    <property type="evidence" value="ECO:0007669"/>
    <property type="project" value="UniProtKB-KW"/>
</dbReference>
<dbReference type="PANTHER" id="PTHR46481">
    <property type="entry name" value="ZINC FINGER BED DOMAIN-CONTAINING PROTEIN 4"/>
    <property type="match status" value="1"/>
</dbReference>
<keyword evidence="8" id="KW-1185">Reference proteome</keyword>
<dbReference type="GO" id="GO:0005634">
    <property type="term" value="C:nucleus"/>
    <property type="evidence" value="ECO:0007669"/>
    <property type="project" value="UniProtKB-SubCell"/>
</dbReference>
<keyword evidence="5" id="KW-0539">Nucleus</keyword>
<comment type="subcellular location">
    <subcellularLocation>
        <location evidence="1">Nucleus</location>
    </subcellularLocation>
</comment>
<evidence type="ECO:0000313" key="7">
    <source>
        <dbReference type="EMBL" id="KAF0717241.1"/>
    </source>
</evidence>
<accession>A0A6G0W0I0</accession>
<dbReference type="InterPro" id="IPR008906">
    <property type="entry name" value="HATC_C_dom"/>
</dbReference>
<dbReference type="AlphaFoldDB" id="A0A6G0W0I0"/>
<protein>
    <submittedName>
        <fullName evidence="7">Zinc finger BED domain-containing protein RICESLEEPER 1-like isoform X1</fullName>
    </submittedName>
</protein>
<dbReference type="PANTHER" id="PTHR46481:SF10">
    <property type="entry name" value="ZINC FINGER BED DOMAIN-CONTAINING PROTEIN 39"/>
    <property type="match status" value="1"/>
</dbReference>
<reference evidence="7 8" key="1">
    <citation type="submission" date="2019-08" db="EMBL/GenBank/DDBJ databases">
        <title>Whole genome of Aphis craccivora.</title>
        <authorList>
            <person name="Voronova N.V."/>
            <person name="Shulinski R.S."/>
            <person name="Bandarenka Y.V."/>
            <person name="Zhorov D.G."/>
            <person name="Warner D."/>
        </authorList>
    </citation>
    <scope>NUCLEOTIDE SEQUENCE [LARGE SCALE GENOMIC DNA]</scope>
    <source>
        <strain evidence="7">180601</strain>
        <tissue evidence="7">Whole Body</tissue>
    </source>
</reference>
<evidence type="ECO:0000256" key="4">
    <source>
        <dbReference type="ARBA" id="ARBA00022833"/>
    </source>
</evidence>
<feature type="domain" description="HAT C-terminal dimerisation" evidence="6">
    <location>
        <begin position="551"/>
        <end position="605"/>
    </location>
</feature>
<sequence length="612" mass="69875">MERSNSNPVGTMFFEYNKITDISKCKIINCPHPLMKGRHSQTLEKHVFKRHTDDYKKILIAKSNIKNKNDNPDHFDNKRQRIGTLDNFVKVTKQSLHINMNKELLLKGCLELVTVNGRPFDTFQDSGMVKILKPITDAIGGNFVINPQNIRIHVLNKAENIVNIIKNEVLNRPISLKMDCVTRLNRSIIGINVQYQMEDKLQIRTLAMSHLNEPHTGEYLKTVVLKVLNRYNITPDQIYSCTIDNGANKLVKVVQLLADASHDSSDHNTILETISEEDNVNNFSIENENENDDLQEQIVSSFESTGLGMTNCFRCSAHTIQLCVYDGLNNTNYKEILDKSRKQVEKIYFRWNSTYNMLQRLLELKHFCQMNADQFKQLDLSNSEWNSVESLVMTLEPVKIGSTLLQKADLTIGDFLVVGGELGVDLVKQEKLLYHDLFASAIYLDPRFQQLLGPSMKIRAITHLNKLWLLLQGLKKRGMSIDRATIENLVEREIEKTSSSSSSSNDHHSVVEEDEFEIFLSAKCGPPVSTYLMALKEYLISLTFEITGCQKKKDNPKLYELSQILLAVPATQVSVERCFSSLKFILSDLRGNLSSTMLESIMLIKCNEQFKI</sequence>
<gene>
    <name evidence="7" type="ORF">FWK35_00027875</name>
</gene>
<name>A0A6G0W0I0_APHCR</name>
<keyword evidence="2" id="KW-0479">Metal-binding</keyword>
<evidence type="ECO:0000256" key="1">
    <source>
        <dbReference type="ARBA" id="ARBA00004123"/>
    </source>
</evidence>
<keyword evidence="4" id="KW-0862">Zinc</keyword>
<organism evidence="7 8">
    <name type="scientific">Aphis craccivora</name>
    <name type="common">Cowpea aphid</name>
    <dbReference type="NCBI Taxonomy" id="307492"/>
    <lineage>
        <taxon>Eukaryota</taxon>
        <taxon>Metazoa</taxon>
        <taxon>Ecdysozoa</taxon>
        <taxon>Arthropoda</taxon>
        <taxon>Hexapoda</taxon>
        <taxon>Insecta</taxon>
        <taxon>Pterygota</taxon>
        <taxon>Neoptera</taxon>
        <taxon>Paraneoptera</taxon>
        <taxon>Hemiptera</taxon>
        <taxon>Sternorrhyncha</taxon>
        <taxon>Aphidomorpha</taxon>
        <taxon>Aphidoidea</taxon>
        <taxon>Aphididae</taxon>
        <taxon>Aphidini</taxon>
        <taxon>Aphis</taxon>
        <taxon>Aphis</taxon>
    </lineage>
</organism>
<dbReference type="InterPro" id="IPR012337">
    <property type="entry name" value="RNaseH-like_sf"/>
</dbReference>
<evidence type="ECO:0000259" key="6">
    <source>
        <dbReference type="Pfam" id="PF05699"/>
    </source>
</evidence>
<evidence type="ECO:0000256" key="3">
    <source>
        <dbReference type="ARBA" id="ARBA00022771"/>
    </source>
</evidence>
<dbReference type="InterPro" id="IPR052035">
    <property type="entry name" value="ZnF_BED_domain_contain"/>
</dbReference>